<dbReference type="SUPFAM" id="SSF52540">
    <property type="entry name" value="P-loop containing nucleoside triphosphate hydrolases"/>
    <property type="match status" value="1"/>
</dbReference>
<dbReference type="Gene3D" id="3.40.50.300">
    <property type="entry name" value="P-loop containing nucleotide triphosphate hydrolases"/>
    <property type="match status" value="1"/>
</dbReference>
<evidence type="ECO:0000313" key="2">
    <source>
        <dbReference type="Proteomes" id="UP000232587"/>
    </source>
</evidence>
<gene>
    <name evidence="1" type="ORF">B0I00_2885</name>
</gene>
<keyword evidence="2" id="KW-1185">Reference proteome</keyword>
<sequence>MNYKAFPIDWRFLPEPALVCKDSIRHVLNKAGGGPHLPSIVGKAWFKLYHRTQLSRVKAAGVVFVHVPRTGGTSVGKVLYGQNLPHVSLAYLRRVGGEPLARLPSFSIIRSPTARIVSAYRFIRAGGTSLMACSRYDPLGLRRISTFDAFIEAIARHQHQLRSYDVLRAQSEYVTDSSGILLVDRLFAFEDVAQGSPDLHRWLGANDLPMLNASDHLPLSISANSRRLIETIYANDLQLHDRVRRT</sequence>
<dbReference type="AlphaFoldDB" id="A0A2N0H5N5"/>
<accession>A0A2N0H5N5</accession>
<protein>
    <recommendedName>
        <fullName evidence="3">Sulfotransferase family protein</fullName>
    </recommendedName>
</protein>
<evidence type="ECO:0000313" key="1">
    <source>
        <dbReference type="EMBL" id="PKB14253.1"/>
    </source>
</evidence>
<name>A0A2N0H5N5_9SPHN</name>
<dbReference type="Proteomes" id="UP000232587">
    <property type="component" value="Unassembled WGS sequence"/>
</dbReference>
<reference evidence="1 2" key="1">
    <citation type="submission" date="2017-11" db="EMBL/GenBank/DDBJ databases">
        <title>Genomic Encyclopedia of Type Strains, Phase III (KMG-III): the genomes of soil and plant-associated and newly described type strains.</title>
        <authorList>
            <person name="Whitman W."/>
        </authorList>
    </citation>
    <scope>NUCLEOTIDE SEQUENCE [LARGE SCALE GENOMIC DNA]</scope>
    <source>
        <strain evidence="1 2">CGMCC 1.12274</strain>
    </source>
</reference>
<dbReference type="InterPro" id="IPR027417">
    <property type="entry name" value="P-loop_NTPase"/>
</dbReference>
<proteinExistence type="predicted"/>
<dbReference type="EMBL" id="PHUF01000005">
    <property type="protein sequence ID" value="PKB14253.1"/>
    <property type="molecule type" value="Genomic_DNA"/>
</dbReference>
<dbReference type="OrthoDB" id="288532at2"/>
<comment type="caution">
    <text evidence="1">The sequence shown here is derived from an EMBL/GenBank/DDBJ whole genome shotgun (WGS) entry which is preliminary data.</text>
</comment>
<dbReference type="RefSeq" id="WP_157812579.1">
    <property type="nucleotide sequence ID" value="NZ_PHUF01000005.1"/>
</dbReference>
<organism evidence="1 2">
    <name type="scientific">Novosphingobium kunmingense</name>
    <dbReference type="NCBI Taxonomy" id="1211806"/>
    <lineage>
        <taxon>Bacteria</taxon>
        <taxon>Pseudomonadati</taxon>
        <taxon>Pseudomonadota</taxon>
        <taxon>Alphaproteobacteria</taxon>
        <taxon>Sphingomonadales</taxon>
        <taxon>Sphingomonadaceae</taxon>
        <taxon>Novosphingobium</taxon>
    </lineage>
</organism>
<evidence type="ECO:0008006" key="3">
    <source>
        <dbReference type="Google" id="ProtNLM"/>
    </source>
</evidence>